<comment type="caution">
    <text evidence="2">The sequence shown here is derived from an EMBL/GenBank/DDBJ whole genome shotgun (WGS) entry which is preliminary data.</text>
</comment>
<reference evidence="2 3" key="1">
    <citation type="submission" date="2024-09" db="EMBL/GenBank/DDBJ databases">
        <authorList>
            <person name="Sun Q."/>
            <person name="Mori K."/>
        </authorList>
    </citation>
    <scope>NUCLEOTIDE SEQUENCE [LARGE SCALE GENOMIC DNA]</scope>
    <source>
        <strain evidence="2 3">TBRC 4938</strain>
    </source>
</reference>
<keyword evidence="3" id="KW-1185">Reference proteome</keyword>
<evidence type="ECO:0000313" key="2">
    <source>
        <dbReference type="EMBL" id="MFB9952138.1"/>
    </source>
</evidence>
<dbReference type="EMBL" id="JBHMAA010000032">
    <property type="protein sequence ID" value="MFB9952138.1"/>
    <property type="molecule type" value="Genomic_DNA"/>
</dbReference>
<dbReference type="Proteomes" id="UP001589692">
    <property type="component" value="Unassembled WGS sequence"/>
</dbReference>
<proteinExistence type="predicted"/>
<gene>
    <name evidence="2" type="ORF">ACFFP0_25105</name>
</gene>
<protein>
    <submittedName>
        <fullName evidence="2">Uncharacterized protein</fullName>
    </submittedName>
</protein>
<name>A0ABV6AQY4_9HYPH</name>
<evidence type="ECO:0000313" key="3">
    <source>
        <dbReference type="Proteomes" id="UP001589692"/>
    </source>
</evidence>
<keyword evidence="1" id="KW-0472">Membrane</keyword>
<accession>A0ABV6AQY4</accession>
<evidence type="ECO:0000256" key="1">
    <source>
        <dbReference type="SAM" id="Phobius"/>
    </source>
</evidence>
<keyword evidence="1" id="KW-1133">Transmembrane helix</keyword>
<organism evidence="2 3">
    <name type="scientific">Rhizobium puerariae</name>
    <dbReference type="NCBI Taxonomy" id="1585791"/>
    <lineage>
        <taxon>Bacteria</taxon>
        <taxon>Pseudomonadati</taxon>
        <taxon>Pseudomonadota</taxon>
        <taxon>Alphaproteobacteria</taxon>
        <taxon>Hyphomicrobiales</taxon>
        <taxon>Rhizobiaceae</taxon>
        <taxon>Rhizobium/Agrobacterium group</taxon>
        <taxon>Rhizobium</taxon>
    </lineage>
</organism>
<sequence length="70" mass="7305">MPPLISYMLVRISIGFTLGAAAAVAILAQAPDFPALSMIGLIAIWLMVYGLGSIFGLGYLATSLAFDAEK</sequence>
<feature type="transmembrane region" description="Helical" evidence="1">
    <location>
        <begin position="36"/>
        <end position="61"/>
    </location>
</feature>
<dbReference type="RefSeq" id="WP_377264954.1">
    <property type="nucleotide sequence ID" value="NZ_JBHMAA010000032.1"/>
</dbReference>
<feature type="transmembrane region" description="Helical" evidence="1">
    <location>
        <begin position="12"/>
        <end position="30"/>
    </location>
</feature>
<keyword evidence="1" id="KW-0812">Transmembrane</keyword>